<organism evidence="6 7">
    <name type="scientific">Dokdonella immobilis</name>
    <dbReference type="NCBI Taxonomy" id="578942"/>
    <lineage>
        <taxon>Bacteria</taxon>
        <taxon>Pseudomonadati</taxon>
        <taxon>Pseudomonadota</taxon>
        <taxon>Gammaproteobacteria</taxon>
        <taxon>Lysobacterales</taxon>
        <taxon>Rhodanobacteraceae</taxon>
        <taxon>Dokdonella</taxon>
    </lineage>
</organism>
<dbReference type="Pfam" id="PF00005">
    <property type="entry name" value="ABC_tran"/>
    <property type="match status" value="1"/>
</dbReference>
<keyword evidence="2" id="KW-0813">Transport</keyword>
<evidence type="ECO:0000256" key="3">
    <source>
        <dbReference type="ARBA" id="ARBA00022741"/>
    </source>
</evidence>
<evidence type="ECO:0000313" key="7">
    <source>
        <dbReference type="Proteomes" id="UP000198575"/>
    </source>
</evidence>
<evidence type="ECO:0000256" key="2">
    <source>
        <dbReference type="ARBA" id="ARBA00022448"/>
    </source>
</evidence>
<evidence type="ECO:0000256" key="4">
    <source>
        <dbReference type="ARBA" id="ARBA00022840"/>
    </source>
</evidence>
<dbReference type="PANTHER" id="PTHR43335:SF4">
    <property type="entry name" value="ABC TRANSPORTER, ATP-BINDING PROTEIN"/>
    <property type="match status" value="1"/>
</dbReference>
<proteinExistence type="inferred from homology"/>
<dbReference type="RefSeq" id="WP_092404557.1">
    <property type="nucleotide sequence ID" value="NZ_FOVF01000002.1"/>
</dbReference>
<dbReference type="SMART" id="SM00382">
    <property type="entry name" value="AAA"/>
    <property type="match status" value="1"/>
</dbReference>
<evidence type="ECO:0000256" key="1">
    <source>
        <dbReference type="ARBA" id="ARBA00005417"/>
    </source>
</evidence>
<dbReference type="Gene3D" id="3.40.50.300">
    <property type="entry name" value="P-loop containing nucleotide triphosphate hydrolases"/>
    <property type="match status" value="1"/>
</dbReference>
<name>A0A1I4VMK7_9GAMM</name>
<dbReference type="Proteomes" id="UP000198575">
    <property type="component" value="Unassembled WGS sequence"/>
</dbReference>
<dbReference type="InterPro" id="IPR027417">
    <property type="entry name" value="P-loop_NTPase"/>
</dbReference>
<protein>
    <submittedName>
        <fullName evidence="6">ABC-2 type transport system ATP-binding protein</fullName>
    </submittedName>
</protein>
<reference evidence="6 7" key="1">
    <citation type="submission" date="2016-10" db="EMBL/GenBank/DDBJ databases">
        <authorList>
            <person name="de Groot N.N."/>
        </authorList>
    </citation>
    <scope>NUCLEOTIDE SEQUENCE [LARGE SCALE GENOMIC DNA]</scope>
    <source>
        <strain evidence="6 7">CGMCC 1.7659</strain>
    </source>
</reference>
<keyword evidence="4 6" id="KW-0067">ATP-binding</keyword>
<dbReference type="GO" id="GO:0016887">
    <property type="term" value="F:ATP hydrolysis activity"/>
    <property type="evidence" value="ECO:0007669"/>
    <property type="project" value="InterPro"/>
</dbReference>
<dbReference type="InterPro" id="IPR003593">
    <property type="entry name" value="AAA+_ATPase"/>
</dbReference>
<keyword evidence="7" id="KW-1185">Reference proteome</keyword>
<dbReference type="AlphaFoldDB" id="A0A1I4VMK7"/>
<dbReference type="PANTHER" id="PTHR43335">
    <property type="entry name" value="ABC TRANSPORTER, ATP-BINDING PROTEIN"/>
    <property type="match status" value="1"/>
</dbReference>
<dbReference type="InterPro" id="IPR003439">
    <property type="entry name" value="ABC_transporter-like_ATP-bd"/>
</dbReference>
<keyword evidence="3" id="KW-0547">Nucleotide-binding</keyword>
<dbReference type="CDD" id="cd03230">
    <property type="entry name" value="ABC_DR_subfamily_A"/>
    <property type="match status" value="1"/>
</dbReference>
<evidence type="ECO:0000313" key="6">
    <source>
        <dbReference type="EMBL" id="SFN02420.1"/>
    </source>
</evidence>
<dbReference type="SUPFAM" id="SSF52540">
    <property type="entry name" value="P-loop containing nucleoside triphosphate hydrolases"/>
    <property type="match status" value="1"/>
</dbReference>
<evidence type="ECO:0000259" key="5">
    <source>
        <dbReference type="PROSITE" id="PS50893"/>
    </source>
</evidence>
<gene>
    <name evidence="6" type="ORF">SAMN05216289_102237</name>
</gene>
<dbReference type="PROSITE" id="PS50893">
    <property type="entry name" value="ABC_TRANSPORTER_2"/>
    <property type="match status" value="1"/>
</dbReference>
<dbReference type="STRING" id="578942.SAMN05216289_102237"/>
<dbReference type="GO" id="GO:0005524">
    <property type="term" value="F:ATP binding"/>
    <property type="evidence" value="ECO:0007669"/>
    <property type="project" value="UniProtKB-KW"/>
</dbReference>
<dbReference type="EMBL" id="FOVF01000002">
    <property type="protein sequence ID" value="SFN02420.1"/>
    <property type="molecule type" value="Genomic_DNA"/>
</dbReference>
<sequence>MNESPPVLSLDRVSRRLSGRAIVEEIDLSLDRGEVLGLLGVNGAGKSTTLRMVSGLLAPTSGSVRLGGRDLYGHPEIAQTEIGYLAEDPPLYGELSVEEYLRFCARLHGLSRTAIGPAVERAIERCELGEMRRRLTSLLSKGFRQRVGLAQAIIHEPALIVLDEPASGLDPIQALRLRELIRTLADAHAVILSTHVLSDVLACCDRVAILHRGRLRHTAILSELDAGAALRVRVERPVGSQDWTAIAAIAEARALDAQHWRIVLKEGVPAGELARAINERGFGLLELRTDGNALEDIFVRIAGETGAEAAA</sequence>
<dbReference type="OrthoDB" id="9781337at2"/>
<feature type="domain" description="ABC transporter" evidence="5">
    <location>
        <begin position="8"/>
        <end position="237"/>
    </location>
</feature>
<comment type="similarity">
    <text evidence="1">Belongs to the ABC transporter superfamily.</text>
</comment>
<accession>A0A1I4VMK7</accession>